<reference evidence="1 2" key="1">
    <citation type="submission" date="2015-07" db="EMBL/GenBank/DDBJ databases">
        <authorList>
            <person name="Noorani M."/>
        </authorList>
    </citation>
    <scope>NUCLEOTIDE SEQUENCE [LARGE SCALE GENOMIC DNA]</scope>
    <source>
        <strain evidence="1 2">CECT 5088</strain>
    </source>
</reference>
<evidence type="ECO:0008006" key="3">
    <source>
        <dbReference type="Google" id="ProtNLM"/>
    </source>
</evidence>
<keyword evidence="2" id="KW-1185">Reference proteome</keyword>
<dbReference type="STRING" id="282197.SAMN04488517_10697"/>
<dbReference type="EMBL" id="CXPG01000011">
    <property type="protein sequence ID" value="CTQ31768.1"/>
    <property type="molecule type" value="Genomic_DNA"/>
</dbReference>
<dbReference type="AlphaFoldDB" id="A0A0M6XLG9"/>
<dbReference type="Proteomes" id="UP000048908">
    <property type="component" value="Unassembled WGS sequence"/>
</dbReference>
<dbReference type="OrthoDB" id="8479024at2"/>
<dbReference type="Pfam" id="PF07386">
    <property type="entry name" value="DUF1499"/>
    <property type="match status" value="1"/>
</dbReference>
<gene>
    <name evidence="1" type="ORF">JAN5088_00527</name>
</gene>
<accession>A0A0M6XLG9</accession>
<protein>
    <recommendedName>
        <fullName evidence="3">DUF1499 domain-containing protein</fullName>
    </recommendedName>
</protein>
<sequence length="150" mass="16085">MKRTLLVAVAGLAVAGLGYIRLAPMDPVEWHVDPEAAQRTGNPNDYLVADGGDRPAARSDVLPGALMARLDEVALAEDGTERLAGSPEGGFVTYVQRSRIMGYPDAISVRAVPDGDGSRLTIYSRSRYGKSDMGVNEARVKRWLAALDLT</sequence>
<name>A0A0M6XLG9_9RHOB</name>
<evidence type="ECO:0000313" key="2">
    <source>
        <dbReference type="Proteomes" id="UP000048908"/>
    </source>
</evidence>
<dbReference type="RefSeq" id="WP_055681246.1">
    <property type="nucleotide sequence ID" value="NZ_CXPG01000011.1"/>
</dbReference>
<dbReference type="InterPro" id="IPR010865">
    <property type="entry name" value="DUF1499"/>
</dbReference>
<evidence type="ECO:0000313" key="1">
    <source>
        <dbReference type="EMBL" id="CTQ31768.1"/>
    </source>
</evidence>
<proteinExistence type="predicted"/>
<organism evidence="1 2">
    <name type="scientific">Jannaschia rubra</name>
    <dbReference type="NCBI Taxonomy" id="282197"/>
    <lineage>
        <taxon>Bacteria</taxon>
        <taxon>Pseudomonadati</taxon>
        <taxon>Pseudomonadota</taxon>
        <taxon>Alphaproteobacteria</taxon>
        <taxon>Rhodobacterales</taxon>
        <taxon>Roseobacteraceae</taxon>
        <taxon>Jannaschia</taxon>
    </lineage>
</organism>